<evidence type="ECO:0000313" key="1">
    <source>
        <dbReference type="EMBL" id="KAA6377546.1"/>
    </source>
</evidence>
<evidence type="ECO:0000313" key="2">
    <source>
        <dbReference type="Proteomes" id="UP000324800"/>
    </source>
</evidence>
<feature type="non-terminal residue" evidence="1">
    <location>
        <position position="1"/>
    </location>
</feature>
<dbReference type="Gene3D" id="3.30.1910.20">
    <property type="entry name" value="asparaginyl-tRNA synthetase, N-terminal domain"/>
    <property type="match status" value="1"/>
</dbReference>
<comment type="caution">
    <text evidence="1">The sequence shown here is derived from an EMBL/GenBank/DDBJ whole genome shotgun (WGS) entry which is preliminary data.</text>
</comment>
<dbReference type="OrthoDB" id="1931232at2759"/>
<organism evidence="1 2">
    <name type="scientific">Streblomastix strix</name>
    <dbReference type="NCBI Taxonomy" id="222440"/>
    <lineage>
        <taxon>Eukaryota</taxon>
        <taxon>Metamonada</taxon>
        <taxon>Preaxostyla</taxon>
        <taxon>Oxymonadida</taxon>
        <taxon>Streblomastigidae</taxon>
        <taxon>Streblomastix</taxon>
    </lineage>
</organism>
<dbReference type="Proteomes" id="UP000324800">
    <property type="component" value="Unassembled WGS sequence"/>
</dbReference>
<name>A0A5J4V3P8_9EUKA</name>
<proteinExistence type="predicted"/>
<sequence length="1369" mass="150948">NCKFSAESSSTTYYSSYIHVTRAKQVTIRNSQFDAVLLGSGAALVLGNFVNVSTIENTNFTGIVNANGNGSALNIEIHPEFGKHTLDHVIFQSCSANFGGAVYVDLGERRGTQSNAEFRTIQFIQCDFLSTLTTGIAAIFFKDAGSVVDITKCHFVRNTAPQSQTTDVYFEYELNKDSMRKERFRGSHSNSDTPKLQLYYDATNYDNLLPNYPSDIYVAQSIGSDSTGDGSRTNPYRTVQYSLEIAEPQSTSLNIIILDGNLWENALWLRSRPITIRSDNPTALIGRQSSVENALATIGESELTFRGLIIGDTGTSSQPLLIVDGDDAFLTIQYCEFYGQQTLGNSLIDARRGILTITNSKFNDLTLSNSAVIKIGYGLTRSSLIIIEAINVIRSQGNGSFIEYLLDNTISSTHTLDRGIFIDCLVNDASEGGVISINRGTDYSQATVYISNCKYEHNTAEFGGSVQIIGTGADVYFVNDIFAEGVAHNPLMYQGFDIFIGIEVMSIMNQQHFVNCASSSQHKRIGMRLQYEGFDYEFLLPDYNGIHSNYIKQDEQANTPQITEKEHNEGSNMKQDNKMKMNLEIGSVGYADTDNGQDDESCGTQDRPCQTMQYAFEQVTVTIGQPLVLRIINRANITSNGLNAQSKQADLIINSAIDTPANLYISKESDTLSTSIISASKSLTLYDLEIDFEGIDHTHIFVHLAAKYSKLTLDSINVHNGQFNEHAFLVDEGVSIDVINSRFDNIVSHGNGGSAIRVNLDTSSTATFTDSEFINNVVEDGYQGGALLINIKGDEIVDYSTIGTIVTFDEVYFSNNRILQSVSYPDSECSYFPSDQYQQSLFINLQGGNFAKAYINRLIDLSGINELQLEIGHNSCFVHQYAGCDLIDPNIDLSMFVKDIKGNNTYANTKDLERATNEIWCGREFFPCSTLNQAIMHVSNPGICAYVKEEALINRAIYLSTHSLWFIGLQTETTAKPRIYYSDIDFVNPGNIGFLIICDATLTITNLAFEISSRSPILNGLIYKDNIGDVQITSCDFYVADESLQAQQLIQGAAIQVNSSVANISYCNFLDIKSGSGGAVYLNVANINGYSSITDSHFVNCETQGIAGGAITVDYNRNTGSDRGAFQLKRTEIFNCRGISGNNQQNAAVYFTGLISSGGNNPLFIDECYFKENGISSTQDIGAHDIYFELPVGQDILNNNNIIYSYSNSQRRKIGGTFVNLPPGEPNYDYLISGIEEDYFVDVPENEESAPDGYGTIEHPYKNVNIAVNNLPVRGIIEIKIHIITDRSFTHKSVDINNNRAVIIGRRVESGSAQIYMEKSGEVESMFKLNQGYLELNNLILAGIEAANPIIRSISRGTLVINDCEIKGS</sequence>
<accession>A0A5J4V3P8</accession>
<dbReference type="SUPFAM" id="SSF51126">
    <property type="entry name" value="Pectin lyase-like"/>
    <property type="match status" value="2"/>
</dbReference>
<protein>
    <submittedName>
        <fullName evidence="1">Uncharacterized protein</fullName>
    </submittedName>
</protein>
<feature type="non-terminal residue" evidence="1">
    <location>
        <position position="1369"/>
    </location>
</feature>
<dbReference type="InterPro" id="IPR011050">
    <property type="entry name" value="Pectin_lyase_fold/virulence"/>
</dbReference>
<gene>
    <name evidence="1" type="ORF">EZS28_026927</name>
</gene>
<reference evidence="1 2" key="1">
    <citation type="submission" date="2019-03" db="EMBL/GenBank/DDBJ databases">
        <title>Single cell metagenomics reveals metabolic interactions within the superorganism composed of flagellate Streblomastix strix and complex community of Bacteroidetes bacteria on its surface.</title>
        <authorList>
            <person name="Treitli S.C."/>
            <person name="Kolisko M."/>
            <person name="Husnik F."/>
            <person name="Keeling P."/>
            <person name="Hampl V."/>
        </authorList>
    </citation>
    <scope>NUCLEOTIDE SEQUENCE [LARGE SCALE GENOMIC DNA]</scope>
    <source>
        <strain evidence="1">ST1C</strain>
    </source>
</reference>
<dbReference type="EMBL" id="SNRW01009735">
    <property type="protein sequence ID" value="KAA6377546.1"/>
    <property type="molecule type" value="Genomic_DNA"/>
</dbReference>